<dbReference type="InterPro" id="IPR002347">
    <property type="entry name" value="SDR_fam"/>
</dbReference>
<dbReference type="PANTHER" id="PTHR42760:SF115">
    <property type="entry name" value="3-OXOACYL-[ACYL-CARRIER-PROTEIN] REDUCTASE FABG"/>
    <property type="match status" value="1"/>
</dbReference>
<dbReference type="Pfam" id="PF13561">
    <property type="entry name" value="adh_short_C2"/>
    <property type="match status" value="1"/>
</dbReference>
<accession>A0ABP3USY0</accession>
<comment type="similarity">
    <text evidence="1">Belongs to the short-chain dehydrogenases/reductases (SDR) family.</text>
</comment>
<dbReference type="EMBL" id="BAAAGF010000001">
    <property type="protein sequence ID" value="GAA0740898.1"/>
    <property type="molecule type" value="Genomic_DNA"/>
</dbReference>
<organism evidence="3 4">
    <name type="scientific">Gaetbulibacter jejuensis</name>
    <dbReference type="NCBI Taxonomy" id="584607"/>
    <lineage>
        <taxon>Bacteria</taxon>
        <taxon>Pseudomonadati</taxon>
        <taxon>Bacteroidota</taxon>
        <taxon>Flavobacteriia</taxon>
        <taxon>Flavobacteriales</taxon>
        <taxon>Flavobacteriaceae</taxon>
        <taxon>Gaetbulibacter</taxon>
    </lineage>
</organism>
<dbReference type="PROSITE" id="PS00061">
    <property type="entry name" value="ADH_SHORT"/>
    <property type="match status" value="1"/>
</dbReference>
<keyword evidence="2" id="KW-0560">Oxidoreductase</keyword>
<reference evidence="4" key="1">
    <citation type="journal article" date="2019" name="Int. J. Syst. Evol. Microbiol.">
        <title>The Global Catalogue of Microorganisms (GCM) 10K type strain sequencing project: providing services to taxonomists for standard genome sequencing and annotation.</title>
        <authorList>
            <consortium name="The Broad Institute Genomics Platform"/>
            <consortium name="The Broad Institute Genome Sequencing Center for Infectious Disease"/>
            <person name="Wu L."/>
            <person name="Ma J."/>
        </authorList>
    </citation>
    <scope>NUCLEOTIDE SEQUENCE [LARGE SCALE GENOMIC DNA]</scope>
    <source>
        <strain evidence="4">JCM 15976</strain>
    </source>
</reference>
<keyword evidence="4" id="KW-1185">Reference proteome</keyword>
<dbReference type="SUPFAM" id="SSF51735">
    <property type="entry name" value="NAD(P)-binding Rossmann-fold domains"/>
    <property type="match status" value="1"/>
</dbReference>
<dbReference type="Proteomes" id="UP001500736">
    <property type="component" value="Unassembled WGS sequence"/>
</dbReference>
<gene>
    <name evidence="3" type="ORF">GCM10009431_11520</name>
</gene>
<evidence type="ECO:0000313" key="3">
    <source>
        <dbReference type="EMBL" id="GAA0740898.1"/>
    </source>
</evidence>
<sequence length="279" mass="29936">MLFIKPSINYPMEIFDIKDKVIVITGGYGVLGSSIAKHMINSGAKVVILGRNESKAKDFAKALSSTHAIGLKADVLDKENLISVKDSIIKTWKQIDVLINAAGGNMPGATLAPNESLFDISVEDFSKVTDLNLMGTVIPSLVFGEHMSTQDSGSIINVSSVAVAQALTRVVGYSASKAAMENFTRWMAVDMALKFGDKLRVNAIIPGFFIADQNRRLLTNDDGSLTQRGETIIKNTPMKRFGEAKELNGAVHLLASEASRFMTGSTITVDGGFNAFSGV</sequence>
<name>A0ABP3USY0_9FLAO</name>
<dbReference type="RefSeq" id="WP_343796537.1">
    <property type="nucleotide sequence ID" value="NZ_BAAAGF010000001.1"/>
</dbReference>
<protein>
    <submittedName>
        <fullName evidence="3">SDR family oxidoreductase</fullName>
    </submittedName>
</protein>
<dbReference type="InterPro" id="IPR020904">
    <property type="entry name" value="Sc_DH/Rdtase_CS"/>
</dbReference>
<evidence type="ECO:0000256" key="1">
    <source>
        <dbReference type="ARBA" id="ARBA00006484"/>
    </source>
</evidence>
<dbReference type="InterPro" id="IPR036291">
    <property type="entry name" value="NAD(P)-bd_dom_sf"/>
</dbReference>
<evidence type="ECO:0000313" key="4">
    <source>
        <dbReference type="Proteomes" id="UP001500736"/>
    </source>
</evidence>
<dbReference type="PRINTS" id="PR00081">
    <property type="entry name" value="GDHRDH"/>
</dbReference>
<dbReference type="NCBIfam" id="NF006132">
    <property type="entry name" value="PRK08277.1"/>
    <property type="match status" value="1"/>
</dbReference>
<dbReference type="PRINTS" id="PR00080">
    <property type="entry name" value="SDRFAMILY"/>
</dbReference>
<comment type="caution">
    <text evidence="3">The sequence shown here is derived from an EMBL/GenBank/DDBJ whole genome shotgun (WGS) entry which is preliminary data.</text>
</comment>
<dbReference type="Gene3D" id="3.40.50.720">
    <property type="entry name" value="NAD(P)-binding Rossmann-like Domain"/>
    <property type="match status" value="1"/>
</dbReference>
<proteinExistence type="inferred from homology"/>
<evidence type="ECO:0000256" key="2">
    <source>
        <dbReference type="ARBA" id="ARBA00023002"/>
    </source>
</evidence>
<dbReference type="PANTHER" id="PTHR42760">
    <property type="entry name" value="SHORT-CHAIN DEHYDROGENASES/REDUCTASES FAMILY MEMBER"/>
    <property type="match status" value="1"/>
</dbReference>